<organism evidence="8 9">
    <name type="scientific">Coprococcus comes</name>
    <dbReference type="NCBI Taxonomy" id="410072"/>
    <lineage>
        <taxon>Bacteria</taxon>
        <taxon>Bacillati</taxon>
        <taxon>Bacillota</taxon>
        <taxon>Clostridia</taxon>
        <taxon>Lachnospirales</taxon>
        <taxon>Lachnospiraceae</taxon>
        <taxon>Coprococcus</taxon>
    </lineage>
</organism>
<evidence type="ECO:0000256" key="2">
    <source>
        <dbReference type="ARBA" id="ARBA00022485"/>
    </source>
</evidence>
<protein>
    <submittedName>
        <fullName evidence="8">Radical SAM protein</fullName>
    </submittedName>
</protein>
<keyword evidence="2" id="KW-0004">4Fe-4S</keyword>
<dbReference type="InterPro" id="IPR013785">
    <property type="entry name" value="Aldolase_TIM"/>
</dbReference>
<evidence type="ECO:0000256" key="6">
    <source>
        <dbReference type="ARBA" id="ARBA00023014"/>
    </source>
</evidence>
<dbReference type="SFLD" id="SFLDG01067">
    <property type="entry name" value="SPASM/twitch_domain_containing"/>
    <property type="match status" value="1"/>
</dbReference>
<dbReference type="Gene3D" id="3.20.20.70">
    <property type="entry name" value="Aldolase class I"/>
    <property type="match status" value="1"/>
</dbReference>
<dbReference type="PROSITE" id="PS51918">
    <property type="entry name" value="RADICAL_SAM"/>
    <property type="match status" value="1"/>
</dbReference>
<keyword evidence="5" id="KW-0408">Iron</keyword>
<dbReference type="Proteomes" id="UP000260655">
    <property type="component" value="Unassembled WGS sequence"/>
</dbReference>
<dbReference type="AlphaFoldDB" id="A0A3E4GTJ0"/>
<dbReference type="InterPro" id="IPR023885">
    <property type="entry name" value="4Fe4S-binding_SPASM_dom"/>
</dbReference>
<proteinExistence type="predicted"/>
<evidence type="ECO:0000256" key="4">
    <source>
        <dbReference type="ARBA" id="ARBA00022723"/>
    </source>
</evidence>
<reference evidence="8 9" key="1">
    <citation type="submission" date="2018-08" db="EMBL/GenBank/DDBJ databases">
        <title>A genome reference for cultivated species of the human gut microbiota.</title>
        <authorList>
            <person name="Zou Y."/>
            <person name="Xue W."/>
            <person name="Luo G."/>
        </authorList>
    </citation>
    <scope>NUCLEOTIDE SEQUENCE [LARGE SCALE GENOMIC DNA]</scope>
    <source>
        <strain evidence="8 9">TM07-19</strain>
    </source>
</reference>
<dbReference type="NCBIfam" id="TIGR04085">
    <property type="entry name" value="rSAM_more_4Fe4S"/>
    <property type="match status" value="1"/>
</dbReference>
<keyword evidence="3" id="KW-0949">S-adenosyl-L-methionine</keyword>
<dbReference type="PANTHER" id="PTHR43273">
    <property type="entry name" value="ANAEROBIC SULFATASE-MATURATING ENZYME HOMOLOG ASLB-RELATED"/>
    <property type="match status" value="1"/>
</dbReference>
<dbReference type="Pfam" id="PF04055">
    <property type="entry name" value="Radical_SAM"/>
    <property type="match status" value="1"/>
</dbReference>
<name>A0A3E4GTJ0_9FIRM</name>
<dbReference type="PANTHER" id="PTHR43273:SF8">
    <property type="entry name" value="RADICAL SAM DOMAIN PROTEIN"/>
    <property type="match status" value="1"/>
</dbReference>
<evidence type="ECO:0000256" key="1">
    <source>
        <dbReference type="ARBA" id="ARBA00001966"/>
    </source>
</evidence>
<dbReference type="GO" id="GO:0046872">
    <property type="term" value="F:metal ion binding"/>
    <property type="evidence" value="ECO:0007669"/>
    <property type="project" value="UniProtKB-KW"/>
</dbReference>
<keyword evidence="4" id="KW-0479">Metal-binding</keyword>
<dbReference type="InterPro" id="IPR007197">
    <property type="entry name" value="rSAM"/>
</dbReference>
<comment type="caution">
    <text evidence="8">The sequence shown here is derived from an EMBL/GenBank/DDBJ whole genome shotgun (WGS) entry which is preliminary data.</text>
</comment>
<dbReference type="InterPro" id="IPR023867">
    <property type="entry name" value="Sulphatase_maturase_rSAM"/>
</dbReference>
<dbReference type="GO" id="GO:0016491">
    <property type="term" value="F:oxidoreductase activity"/>
    <property type="evidence" value="ECO:0007669"/>
    <property type="project" value="InterPro"/>
</dbReference>
<accession>A0A3E4GTJ0</accession>
<evidence type="ECO:0000313" key="9">
    <source>
        <dbReference type="Proteomes" id="UP000260655"/>
    </source>
</evidence>
<evidence type="ECO:0000256" key="5">
    <source>
        <dbReference type="ARBA" id="ARBA00023004"/>
    </source>
</evidence>
<dbReference type="SFLD" id="SFLDG01384">
    <property type="entry name" value="thioether_bond_formation_requi"/>
    <property type="match status" value="1"/>
</dbReference>
<dbReference type="SFLD" id="SFLDG01386">
    <property type="entry name" value="main_SPASM_domain-containing"/>
    <property type="match status" value="1"/>
</dbReference>
<sequence>MECTLYLTDDCNLQCSYCYEGDKKNKSYMTEATLEKTLDFIVSNNPANDYIDLLLLGGEPLLNKKIFFKTIDIINQKYSKIKQLFRFQTTTNGILLDDKTIDFIVENNIELSLSIDGDRETHNLNRKSKNGKDVYDIIFRNMQKLLQKKISFAVRMTLTPNNAHLLVHNVKYFFELGIQRINVGMDELGEWDDKSIHILDEQMTLLDKFYLENIANDEDAILNLYDYKISTFVFKRSPLYCSAGSKGHLVVNSKGEFYPCGYVANEKLWKQGSVDTMFERKRFIETVRKHVKPESSCKDCKIAFTCCGAKCGFLNFSRTGFLNVNHETTCKLQRTLYEHNVQVFEALYRNYNKRITNVLKTACDEHIPIGETMLQIMQRVEDEGEV</sequence>
<dbReference type="PROSITE" id="PS01305">
    <property type="entry name" value="MOAA_NIFB_PQQE"/>
    <property type="match status" value="1"/>
</dbReference>
<feature type="domain" description="Radical SAM core" evidence="7">
    <location>
        <begin position="1"/>
        <end position="222"/>
    </location>
</feature>
<evidence type="ECO:0000259" key="7">
    <source>
        <dbReference type="PROSITE" id="PS51918"/>
    </source>
</evidence>
<dbReference type="EMBL" id="QSOV01000001">
    <property type="protein sequence ID" value="RGJ26263.1"/>
    <property type="molecule type" value="Genomic_DNA"/>
</dbReference>
<dbReference type="GO" id="GO:0051539">
    <property type="term" value="F:4 iron, 4 sulfur cluster binding"/>
    <property type="evidence" value="ECO:0007669"/>
    <property type="project" value="UniProtKB-KW"/>
</dbReference>
<evidence type="ECO:0000313" key="8">
    <source>
        <dbReference type="EMBL" id="RGJ26263.1"/>
    </source>
</evidence>
<dbReference type="RefSeq" id="WP_117555490.1">
    <property type="nucleotide sequence ID" value="NZ_QSOV01000001.1"/>
</dbReference>
<keyword evidence="6" id="KW-0411">Iron-sulfur</keyword>
<dbReference type="SFLD" id="SFLDS00029">
    <property type="entry name" value="Radical_SAM"/>
    <property type="match status" value="1"/>
</dbReference>
<dbReference type="InterPro" id="IPR000385">
    <property type="entry name" value="MoaA_NifB_PqqE_Fe-S-bd_CS"/>
</dbReference>
<evidence type="ECO:0000256" key="3">
    <source>
        <dbReference type="ARBA" id="ARBA00022691"/>
    </source>
</evidence>
<dbReference type="SUPFAM" id="SSF102114">
    <property type="entry name" value="Radical SAM enzymes"/>
    <property type="match status" value="1"/>
</dbReference>
<gene>
    <name evidence="8" type="ORF">DXD67_00335</name>
</gene>
<dbReference type="InterPro" id="IPR058240">
    <property type="entry name" value="rSAM_sf"/>
</dbReference>
<comment type="cofactor">
    <cofactor evidence="1">
        <name>[4Fe-4S] cluster</name>
        <dbReference type="ChEBI" id="CHEBI:49883"/>
    </cofactor>
</comment>